<gene>
    <name evidence="4" type="ORF">NB063_27820</name>
</gene>
<dbReference type="SUPFAM" id="SSF53300">
    <property type="entry name" value="vWA-like"/>
    <property type="match status" value="1"/>
</dbReference>
<evidence type="ECO:0000313" key="4">
    <source>
        <dbReference type="EMBL" id="MCM2374445.1"/>
    </source>
</evidence>
<dbReference type="EMBL" id="JAMQBK010000085">
    <property type="protein sequence ID" value="MCM2374445.1"/>
    <property type="molecule type" value="Genomic_DNA"/>
</dbReference>
<proteinExistence type="predicted"/>
<reference evidence="4 5" key="1">
    <citation type="journal article" date="2022" name="Syst. Appl. Microbiol.">
        <title>Rhodopirellula aestuarii sp. nov., a novel member of the genus Rhodopirellula isolated from brackish sediments collected in the Tagus River estuary, Portugal.</title>
        <authorList>
            <person name="Vitorino I.R."/>
            <person name="Klimek D."/>
            <person name="Calusinska M."/>
            <person name="Lobo-da-Cunha A."/>
            <person name="Vasconcelos V."/>
            <person name="Lage O.M."/>
        </authorList>
    </citation>
    <scope>NUCLEOTIDE SEQUENCE [LARGE SCALE GENOMIC DNA]</scope>
    <source>
        <strain evidence="4 5">ICT_H3.1</strain>
    </source>
</reference>
<dbReference type="InterPro" id="IPR036465">
    <property type="entry name" value="vWFA_dom_sf"/>
</dbReference>
<comment type="caution">
    <text evidence="4">The sequence shown here is derived from an EMBL/GenBank/DDBJ whole genome shotgun (WGS) entry which is preliminary data.</text>
</comment>
<organism evidence="4 5">
    <name type="scientific">Aporhodopirellula aestuarii</name>
    <dbReference type="NCBI Taxonomy" id="2950107"/>
    <lineage>
        <taxon>Bacteria</taxon>
        <taxon>Pseudomonadati</taxon>
        <taxon>Planctomycetota</taxon>
        <taxon>Planctomycetia</taxon>
        <taxon>Pirellulales</taxon>
        <taxon>Pirellulaceae</taxon>
        <taxon>Aporhodopirellula</taxon>
    </lineage>
</organism>
<keyword evidence="1" id="KW-0175">Coiled coil</keyword>
<keyword evidence="2" id="KW-0812">Transmembrane</keyword>
<keyword evidence="5" id="KW-1185">Reference proteome</keyword>
<evidence type="ECO:0000256" key="1">
    <source>
        <dbReference type="SAM" id="Coils"/>
    </source>
</evidence>
<dbReference type="Proteomes" id="UP001202961">
    <property type="component" value="Unassembled WGS sequence"/>
</dbReference>
<feature type="transmembrane region" description="Helical" evidence="2">
    <location>
        <begin position="20"/>
        <end position="39"/>
    </location>
</feature>
<protein>
    <submittedName>
        <fullName evidence="4">VWA domain-containing protein</fullName>
    </submittedName>
</protein>
<dbReference type="InterPro" id="IPR002035">
    <property type="entry name" value="VWF_A"/>
</dbReference>
<dbReference type="CDD" id="cd00198">
    <property type="entry name" value="vWFA"/>
    <property type="match status" value="1"/>
</dbReference>
<evidence type="ECO:0000256" key="2">
    <source>
        <dbReference type="SAM" id="Phobius"/>
    </source>
</evidence>
<sequence>MIGSRHQAASWIGWATADAIIGGTAMFGFLAITMIATLVHNHNLARSSNTKLAQLEGSLKQASAELSRSREELTKAETDSRKWAQLLDESNHREQLARRRQAEHERVLRQELLGMQGSMSATVFVVDISESVGVPMAPGTERPNWGGDGTAWGFIRNQVQSYIEHLPVDQFRVIAFNHRYVEFPNRSSWAKRPAELPELADFLDSLTPTGTTGTELALRRAAEWRPTSIVLITDGAPSGSDGVFDPAQVDRILRWVESDEFTIPINVVAINNYFEPDFGRFLTQLAAASGGSFIGL</sequence>
<evidence type="ECO:0000259" key="3">
    <source>
        <dbReference type="PROSITE" id="PS50234"/>
    </source>
</evidence>
<name>A0ABT0UC07_9BACT</name>
<keyword evidence="2" id="KW-1133">Transmembrane helix</keyword>
<accession>A0ABT0UC07</accession>
<dbReference type="RefSeq" id="WP_250932336.1">
    <property type="nucleotide sequence ID" value="NZ_JAMQBK010000085.1"/>
</dbReference>
<feature type="domain" description="VWFA" evidence="3">
    <location>
        <begin position="121"/>
        <end position="296"/>
    </location>
</feature>
<feature type="coiled-coil region" evidence="1">
    <location>
        <begin position="45"/>
        <end position="79"/>
    </location>
</feature>
<evidence type="ECO:0000313" key="5">
    <source>
        <dbReference type="Proteomes" id="UP001202961"/>
    </source>
</evidence>
<dbReference type="Gene3D" id="3.40.50.410">
    <property type="entry name" value="von Willebrand factor, type A domain"/>
    <property type="match status" value="1"/>
</dbReference>
<dbReference type="PROSITE" id="PS50234">
    <property type="entry name" value="VWFA"/>
    <property type="match status" value="1"/>
</dbReference>
<keyword evidence="2" id="KW-0472">Membrane</keyword>